<feature type="compositionally biased region" description="Polar residues" evidence="1">
    <location>
        <begin position="74"/>
        <end position="83"/>
    </location>
</feature>
<dbReference type="Proteomes" id="UP000233469">
    <property type="component" value="Unassembled WGS sequence"/>
</dbReference>
<evidence type="ECO:0000313" key="3">
    <source>
        <dbReference type="Proteomes" id="UP000233469"/>
    </source>
</evidence>
<name>A0A2N1NHK2_9GLOM</name>
<evidence type="ECO:0000256" key="1">
    <source>
        <dbReference type="SAM" id="MobiDB-lite"/>
    </source>
</evidence>
<dbReference type="EMBL" id="LLXL01000374">
    <property type="protein sequence ID" value="PKK73405.1"/>
    <property type="molecule type" value="Genomic_DNA"/>
</dbReference>
<protein>
    <submittedName>
        <fullName evidence="2">Uncharacterized protein</fullName>
    </submittedName>
</protein>
<feature type="region of interest" description="Disordered" evidence="1">
    <location>
        <begin position="51"/>
        <end position="94"/>
    </location>
</feature>
<proteinExistence type="predicted"/>
<dbReference type="VEuPathDB" id="FungiDB:FUN_023430"/>
<dbReference type="VEuPathDB" id="FungiDB:RhiirA1_504813"/>
<comment type="caution">
    <text evidence="2">The sequence shown here is derived from an EMBL/GenBank/DDBJ whole genome shotgun (WGS) entry which is preliminary data.</text>
</comment>
<gene>
    <name evidence="2" type="ORF">RhiirC2_339948</name>
</gene>
<dbReference type="AlphaFoldDB" id="A0A2N1NHK2"/>
<evidence type="ECO:0000313" key="2">
    <source>
        <dbReference type="EMBL" id="PKK73405.1"/>
    </source>
</evidence>
<sequence>MTQTQATPKLQTPAVSTVATPNTNSIPPQVIQITPNVLAQTPQPIKITSQSAPNNVQMQSPAPAGTMSRPPQRPTFTSQQPMPGSQMFARPQNMPGVKFPQLHAQLHAQLASMTPEKRAQYIANLTAQPLRNNPQLRNALTINNAQISNQLLRQQNTLLQHELVASQQNLANVLGRNPQLNLGLPLQNGINIGQQHFVTSAAPISEAVSTQALNGFVSSAALNAATAQQLGAFNASTTPTSNSVSAVGYTTASTSVGTINTQFGGNTTATNSAQLPASTMNSISTAGMTGQTANVTTGVIGQMANGGIRPNMPQKKINTAPLSQID</sequence>
<dbReference type="VEuPathDB" id="FungiDB:RhiirFUN_001531"/>
<reference evidence="2 3" key="2">
    <citation type="submission" date="2017-10" db="EMBL/GenBank/DDBJ databases">
        <title>Extensive intraspecific genome diversity in a model arbuscular mycorrhizal fungus.</title>
        <authorList>
            <person name="Chen E.C.H."/>
            <person name="Morin E."/>
            <person name="Baudet D."/>
            <person name="Noel J."/>
            <person name="Ndikumana S."/>
            <person name="Charron P."/>
            <person name="St-Onge C."/>
            <person name="Giorgi J."/>
            <person name="Grigoriev I.V."/>
            <person name="Roux C."/>
            <person name="Martin F.M."/>
            <person name="Corradi N."/>
        </authorList>
    </citation>
    <scope>NUCLEOTIDE SEQUENCE [LARGE SCALE GENOMIC DNA]</scope>
    <source>
        <strain evidence="2 3">C2</strain>
    </source>
</reference>
<feature type="region of interest" description="Disordered" evidence="1">
    <location>
        <begin position="1"/>
        <end position="27"/>
    </location>
</feature>
<organism evidence="2 3">
    <name type="scientific">Rhizophagus irregularis</name>
    <dbReference type="NCBI Taxonomy" id="588596"/>
    <lineage>
        <taxon>Eukaryota</taxon>
        <taxon>Fungi</taxon>
        <taxon>Fungi incertae sedis</taxon>
        <taxon>Mucoromycota</taxon>
        <taxon>Glomeromycotina</taxon>
        <taxon>Glomeromycetes</taxon>
        <taxon>Glomerales</taxon>
        <taxon>Glomeraceae</taxon>
        <taxon>Rhizophagus</taxon>
    </lineage>
</organism>
<reference evidence="2 3" key="1">
    <citation type="submission" date="2016-04" db="EMBL/GenBank/DDBJ databases">
        <title>Genome analyses suggest a sexual origin of heterokaryosis in a supposedly ancient asexual fungus.</title>
        <authorList>
            <person name="Ropars J."/>
            <person name="Sedzielewska K."/>
            <person name="Noel J."/>
            <person name="Charron P."/>
            <person name="Farinelli L."/>
            <person name="Marton T."/>
            <person name="Kruger M."/>
            <person name="Pelin A."/>
            <person name="Brachmann A."/>
            <person name="Corradi N."/>
        </authorList>
    </citation>
    <scope>NUCLEOTIDE SEQUENCE [LARGE SCALE GENOMIC DNA]</scope>
    <source>
        <strain evidence="2 3">C2</strain>
    </source>
</reference>
<accession>A0A2N1NHK2</accession>
<feature type="compositionally biased region" description="Polar residues" evidence="1">
    <location>
        <begin position="51"/>
        <end position="60"/>
    </location>
</feature>